<protein>
    <submittedName>
        <fullName evidence="1">Uncharacterized protein</fullName>
    </submittedName>
</protein>
<dbReference type="RefSeq" id="WP_327597891.1">
    <property type="nucleotide sequence ID" value="NZ_JAYXHS010000001.1"/>
</dbReference>
<name>A0ABU6K013_9RHOO</name>
<evidence type="ECO:0000313" key="1">
    <source>
        <dbReference type="EMBL" id="MEC5384925.1"/>
    </source>
</evidence>
<keyword evidence="2" id="KW-1185">Reference proteome</keyword>
<organism evidence="1 2">
    <name type="scientific">Uliginosibacterium silvisoli</name>
    <dbReference type="NCBI Taxonomy" id="3114758"/>
    <lineage>
        <taxon>Bacteria</taxon>
        <taxon>Pseudomonadati</taxon>
        <taxon>Pseudomonadota</taxon>
        <taxon>Betaproteobacteria</taxon>
        <taxon>Rhodocyclales</taxon>
        <taxon>Zoogloeaceae</taxon>
        <taxon>Uliginosibacterium</taxon>
    </lineage>
</organism>
<comment type="caution">
    <text evidence="1">The sequence shown here is derived from an EMBL/GenBank/DDBJ whole genome shotgun (WGS) entry which is preliminary data.</text>
</comment>
<dbReference type="Proteomes" id="UP001331561">
    <property type="component" value="Unassembled WGS sequence"/>
</dbReference>
<dbReference type="EMBL" id="JAYXHS010000001">
    <property type="protein sequence ID" value="MEC5384925.1"/>
    <property type="molecule type" value="Genomic_DNA"/>
</dbReference>
<proteinExistence type="predicted"/>
<reference evidence="1 2" key="1">
    <citation type="submission" date="2024-01" db="EMBL/GenBank/DDBJ databases">
        <title>Uliginosibacterium soil sp. nov.</title>
        <authorList>
            <person name="Lv Y."/>
        </authorList>
    </citation>
    <scope>NUCLEOTIDE SEQUENCE [LARGE SCALE GENOMIC DNA]</scope>
    <source>
        <strain evidence="1 2">H3</strain>
    </source>
</reference>
<accession>A0ABU6K013</accession>
<sequence length="62" mass="7314">MKEEKYICAPLRFVVDGRTVLIAPYERNEEKLHCLCRVSADAYAAKRRLRAPAGDRIYWLRM</sequence>
<evidence type="ECO:0000313" key="2">
    <source>
        <dbReference type="Proteomes" id="UP001331561"/>
    </source>
</evidence>
<gene>
    <name evidence="1" type="ORF">VVD49_04280</name>
</gene>